<keyword evidence="3" id="KW-1185">Reference proteome</keyword>
<reference evidence="2 3" key="1">
    <citation type="journal article" date="2015" name="Proc. Natl. Acad. Sci. U.S.A.">
        <title>The resurrection genome of Boea hygrometrica: A blueprint for survival of dehydration.</title>
        <authorList>
            <person name="Xiao L."/>
            <person name="Yang G."/>
            <person name="Zhang L."/>
            <person name="Yang X."/>
            <person name="Zhao S."/>
            <person name="Ji Z."/>
            <person name="Zhou Q."/>
            <person name="Hu M."/>
            <person name="Wang Y."/>
            <person name="Chen M."/>
            <person name="Xu Y."/>
            <person name="Jin H."/>
            <person name="Xiao X."/>
            <person name="Hu G."/>
            <person name="Bao F."/>
            <person name="Hu Y."/>
            <person name="Wan P."/>
            <person name="Li L."/>
            <person name="Deng X."/>
            <person name="Kuang T."/>
            <person name="Xiang C."/>
            <person name="Zhu J.K."/>
            <person name="Oliver M.J."/>
            <person name="He Y."/>
        </authorList>
    </citation>
    <scope>NUCLEOTIDE SEQUENCE [LARGE SCALE GENOMIC DNA]</scope>
    <source>
        <strain evidence="3">cv. XS01</strain>
    </source>
</reference>
<dbReference type="OrthoDB" id="439046at2759"/>
<accession>A0A2Z7D825</accession>
<protein>
    <recommendedName>
        <fullName evidence="4">Tetratricopeptide repeat-like superfamily protein</fullName>
    </recommendedName>
</protein>
<dbReference type="PANTHER" id="PTHR26312:SF168">
    <property type="entry name" value="OS06G0606700 PROTEIN"/>
    <property type="match status" value="1"/>
</dbReference>
<dbReference type="SUPFAM" id="SSF48452">
    <property type="entry name" value="TPR-like"/>
    <property type="match status" value="1"/>
</dbReference>
<feature type="compositionally biased region" description="Gly residues" evidence="1">
    <location>
        <begin position="106"/>
        <end position="119"/>
    </location>
</feature>
<feature type="region of interest" description="Disordered" evidence="1">
    <location>
        <begin position="40"/>
        <end position="61"/>
    </location>
</feature>
<proteinExistence type="predicted"/>
<dbReference type="InterPro" id="IPR011990">
    <property type="entry name" value="TPR-like_helical_dom_sf"/>
</dbReference>
<dbReference type="PANTHER" id="PTHR26312">
    <property type="entry name" value="TETRATRICOPEPTIDE REPEAT PROTEIN 5"/>
    <property type="match status" value="1"/>
</dbReference>
<dbReference type="Gene3D" id="1.25.40.10">
    <property type="entry name" value="Tetratricopeptide repeat domain"/>
    <property type="match status" value="1"/>
</dbReference>
<gene>
    <name evidence="2" type="ORF">F511_25837</name>
</gene>
<feature type="compositionally biased region" description="Basic and acidic residues" evidence="1">
    <location>
        <begin position="50"/>
        <end position="61"/>
    </location>
</feature>
<organism evidence="2 3">
    <name type="scientific">Dorcoceras hygrometricum</name>
    <dbReference type="NCBI Taxonomy" id="472368"/>
    <lineage>
        <taxon>Eukaryota</taxon>
        <taxon>Viridiplantae</taxon>
        <taxon>Streptophyta</taxon>
        <taxon>Embryophyta</taxon>
        <taxon>Tracheophyta</taxon>
        <taxon>Spermatophyta</taxon>
        <taxon>Magnoliopsida</taxon>
        <taxon>eudicotyledons</taxon>
        <taxon>Gunneridae</taxon>
        <taxon>Pentapetalae</taxon>
        <taxon>asterids</taxon>
        <taxon>lamiids</taxon>
        <taxon>Lamiales</taxon>
        <taxon>Gesneriaceae</taxon>
        <taxon>Didymocarpoideae</taxon>
        <taxon>Trichosporeae</taxon>
        <taxon>Loxocarpinae</taxon>
        <taxon>Dorcoceras</taxon>
    </lineage>
</organism>
<evidence type="ECO:0008006" key="4">
    <source>
        <dbReference type="Google" id="ProtNLM"/>
    </source>
</evidence>
<feature type="region of interest" description="Disordered" evidence="1">
    <location>
        <begin position="92"/>
        <end position="119"/>
    </location>
</feature>
<feature type="compositionally biased region" description="Acidic residues" evidence="1">
    <location>
        <begin position="92"/>
        <end position="103"/>
    </location>
</feature>
<dbReference type="AlphaFoldDB" id="A0A2Z7D825"/>
<evidence type="ECO:0000313" key="2">
    <source>
        <dbReference type="EMBL" id="KZV55240.1"/>
    </source>
</evidence>
<evidence type="ECO:0000256" key="1">
    <source>
        <dbReference type="SAM" id="MobiDB-lite"/>
    </source>
</evidence>
<dbReference type="Proteomes" id="UP000250235">
    <property type="component" value="Unassembled WGS sequence"/>
</dbReference>
<sequence length="241" mass="27069">MLLRSYSSPVLKSWLPQQLNSEPEFSVRTIPQTRSFSSSIHMSSVSLNDPSKKMERISSETDLKELEKSRPVNSGSCENLHGLLSTVMYTNDGDEEEEEEEEEHVGGGGRRSCGSRIGGSGFLDSNGGSDSMEMYYQEMVAADPGNSMILSNYARFLKEFKGDVEKAEELCGRAILANPSDGNVLSLYADLMWQIYEDSIRAQYYFDRAVKASPTDCHVLASYARFLWEAEDECEERVLLY</sequence>
<evidence type="ECO:0000313" key="3">
    <source>
        <dbReference type="Proteomes" id="UP000250235"/>
    </source>
</evidence>
<dbReference type="EMBL" id="KQ988989">
    <property type="protein sequence ID" value="KZV55240.1"/>
    <property type="molecule type" value="Genomic_DNA"/>
</dbReference>
<name>A0A2Z7D825_9LAMI</name>